<evidence type="ECO:0000256" key="8">
    <source>
        <dbReference type="ARBA" id="ARBA00023242"/>
    </source>
</evidence>
<dbReference type="InterPro" id="IPR013734">
    <property type="entry name" value="TF_Nrm1/Whi5"/>
</dbReference>
<keyword evidence="8" id="KW-0539">Nucleus</keyword>
<dbReference type="GeneID" id="25292516"/>
<comment type="subcellular location">
    <subcellularLocation>
        <location evidence="2">Cytoplasm</location>
    </subcellularLocation>
    <subcellularLocation>
        <location evidence="1">Nucleus</location>
    </subcellularLocation>
</comment>
<feature type="region of interest" description="Disordered" evidence="9">
    <location>
        <begin position="1"/>
        <end position="88"/>
    </location>
</feature>
<organism evidence="10 11">
    <name type="scientific">Rhinocladiella mackenziei CBS 650.93</name>
    <dbReference type="NCBI Taxonomy" id="1442369"/>
    <lineage>
        <taxon>Eukaryota</taxon>
        <taxon>Fungi</taxon>
        <taxon>Dikarya</taxon>
        <taxon>Ascomycota</taxon>
        <taxon>Pezizomycotina</taxon>
        <taxon>Eurotiomycetes</taxon>
        <taxon>Chaetothyriomycetidae</taxon>
        <taxon>Chaetothyriales</taxon>
        <taxon>Herpotrichiellaceae</taxon>
        <taxon>Rhinocladiella</taxon>
    </lineage>
</organism>
<keyword evidence="7" id="KW-0804">Transcription</keyword>
<feature type="compositionally biased region" description="Low complexity" evidence="9">
    <location>
        <begin position="269"/>
        <end position="286"/>
    </location>
</feature>
<keyword evidence="11" id="KW-1185">Reference proteome</keyword>
<name>A0A0D2IL95_9EURO</name>
<feature type="compositionally biased region" description="Polar residues" evidence="9">
    <location>
        <begin position="78"/>
        <end position="88"/>
    </location>
</feature>
<evidence type="ECO:0000313" key="10">
    <source>
        <dbReference type="EMBL" id="KIX06469.1"/>
    </source>
</evidence>
<sequence>MATTTSPTRRVLGDKDPNAPPHMRSPRKTWPGPDVTSPVTHASSVKRPLSPTVSPLTSPRRGQKRKIDRVVHEETDDSQPTTATHPWSQMTDLLSDGQLEHVSTPRTSMTQTKSTPNTVYTPFRASQEEPFQVEAEFQIHDEPSQQTLDKMGRILTDMQHAVTLPQNTSQFVPPLRSNLAKETSQISVSMSSLIDFDNNLLSQGDDMQPIEEADLIKDQRPKTEEDTRKKMLFEKAESLRTRLQLAIFKINTNQISRPFARLQVPRARSSSPELPVLSSSPLKSSSTPRGGSVQRATTILEPKVARARARATMDPKSRIAPLSSLPVPKIAPTTFSARRNDDLDANQESQSSQVEPAYIPSSPPEPQAPTAAFYMDTTGNRREAEPRTPIQPSSLIGGDHGDDDSQKVGSQQSRIRHGGLTSSVVKGEAASSLLELVRGGGATSGEVGMCGL</sequence>
<evidence type="ECO:0000256" key="3">
    <source>
        <dbReference type="ARBA" id="ARBA00006922"/>
    </source>
</evidence>
<keyword evidence="6" id="KW-0805">Transcription regulation</keyword>
<dbReference type="Pfam" id="PF08528">
    <property type="entry name" value="Whi5"/>
    <property type="match status" value="1"/>
</dbReference>
<evidence type="ECO:0000256" key="5">
    <source>
        <dbReference type="ARBA" id="ARBA00022491"/>
    </source>
</evidence>
<dbReference type="RefSeq" id="XP_013273605.1">
    <property type="nucleotide sequence ID" value="XM_013418151.1"/>
</dbReference>
<evidence type="ECO:0000256" key="2">
    <source>
        <dbReference type="ARBA" id="ARBA00004496"/>
    </source>
</evidence>
<dbReference type="HOGENOM" id="CLU_026245_0_0_1"/>
<dbReference type="OrthoDB" id="5345625at2759"/>
<keyword evidence="5" id="KW-0678">Repressor</keyword>
<protein>
    <submittedName>
        <fullName evidence="10">Uncharacterized protein</fullName>
    </submittedName>
</protein>
<evidence type="ECO:0000256" key="4">
    <source>
        <dbReference type="ARBA" id="ARBA00022490"/>
    </source>
</evidence>
<gene>
    <name evidence="10" type="ORF">Z518_04445</name>
</gene>
<dbReference type="EMBL" id="KN847477">
    <property type="protein sequence ID" value="KIX06469.1"/>
    <property type="molecule type" value="Genomic_DNA"/>
</dbReference>
<dbReference type="VEuPathDB" id="FungiDB:Z518_04445"/>
<dbReference type="AlphaFoldDB" id="A0A0D2IL95"/>
<comment type="similarity">
    <text evidence="3">Belongs to the WHI5/NRM1 family.</text>
</comment>
<accession>A0A0D2IL95</accession>
<dbReference type="GO" id="GO:0005737">
    <property type="term" value="C:cytoplasm"/>
    <property type="evidence" value="ECO:0007669"/>
    <property type="project" value="UniProtKB-SubCell"/>
</dbReference>
<evidence type="ECO:0000256" key="9">
    <source>
        <dbReference type="SAM" id="MobiDB-lite"/>
    </source>
</evidence>
<evidence type="ECO:0000313" key="11">
    <source>
        <dbReference type="Proteomes" id="UP000053617"/>
    </source>
</evidence>
<evidence type="ECO:0000256" key="6">
    <source>
        <dbReference type="ARBA" id="ARBA00023015"/>
    </source>
</evidence>
<feature type="region of interest" description="Disordered" evidence="9">
    <location>
        <begin position="266"/>
        <end position="422"/>
    </location>
</feature>
<dbReference type="GO" id="GO:0005634">
    <property type="term" value="C:nucleus"/>
    <property type="evidence" value="ECO:0007669"/>
    <property type="project" value="UniProtKB-SubCell"/>
</dbReference>
<proteinExistence type="inferred from homology"/>
<dbReference type="STRING" id="1442369.A0A0D2IL95"/>
<keyword evidence="4" id="KW-0963">Cytoplasm</keyword>
<evidence type="ECO:0000256" key="7">
    <source>
        <dbReference type="ARBA" id="ARBA00023163"/>
    </source>
</evidence>
<feature type="compositionally biased region" description="Low complexity" evidence="9">
    <location>
        <begin position="47"/>
        <end position="60"/>
    </location>
</feature>
<dbReference type="Proteomes" id="UP000053617">
    <property type="component" value="Unassembled WGS sequence"/>
</dbReference>
<evidence type="ECO:0000256" key="1">
    <source>
        <dbReference type="ARBA" id="ARBA00004123"/>
    </source>
</evidence>
<reference evidence="10 11" key="1">
    <citation type="submission" date="2015-01" db="EMBL/GenBank/DDBJ databases">
        <title>The Genome Sequence of Rhinocladiella mackenzie CBS 650.93.</title>
        <authorList>
            <consortium name="The Broad Institute Genomics Platform"/>
            <person name="Cuomo C."/>
            <person name="de Hoog S."/>
            <person name="Gorbushina A."/>
            <person name="Stielow B."/>
            <person name="Teixiera M."/>
            <person name="Abouelleil A."/>
            <person name="Chapman S.B."/>
            <person name="Priest M."/>
            <person name="Young S.K."/>
            <person name="Wortman J."/>
            <person name="Nusbaum C."/>
            <person name="Birren B."/>
        </authorList>
    </citation>
    <scope>NUCLEOTIDE SEQUENCE [LARGE SCALE GENOMIC DNA]</scope>
    <source>
        <strain evidence="10 11">CBS 650.93</strain>
    </source>
</reference>